<gene>
    <name evidence="1" type="ORF">SC09_Contig25orf01052</name>
</gene>
<reference evidence="1 2" key="1">
    <citation type="submission" date="2014-12" db="EMBL/GenBank/DDBJ databases">
        <title>Comparative genome analysis of Bacillus coagulans HM-08, Clostridium butyricum HM-68, Bacillus subtilis HM-66 and Bacillus licheniformis BL-09.</title>
        <authorList>
            <person name="Zhang H."/>
        </authorList>
    </citation>
    <scope>NUCLEOTIDE SEQUENCE [LARGE SCALE GENOMIC DNA]</scope>
    <source>
        <strain evidence="1 2">HM-66</strain>
    </source>
</reference>
<protein>
    <submittedName>
        <fullName evidence="1">Uncharacterized protein</fullName>
    </submittedName>
</protein>
<dbReference type="PATRIC" id="fig|1423.173.peg.3209"/>
<sequence>MFRFTFSCVSSVRSRQSYRTSARRGKALRNLIQLQCAFDTYNDVGLWKAHAWTDFERLKKHPLV</sequence>
<accession>A0A0D1IP80</accession>
<proteinExistence type="predicted"/>
<evidence type="ECO:0000313" key="1">
    <source>
        <dbReference type="EMBL" id="KIU11093.1"/>
    </source>
</evidence>
<organism evidence="1 2">
    <name type="scientific">Bacillus subtilis</name>
    <dbReference type="NCBI Taxonomy" id="1423"/>
    <lineage>
        <taxon>Bacteria</taxon>
        <taxon>Bacillati</taxon>
        <taxon>Bacillota</taxon>
        <taxon>Bacilli</taxon>
        <taxon>Bacillales</taxon>
        <taxon>Bacillaceae</taxon>
        <taxon>Bacillus</taxon>
    </lineage>
</organism>
<evidence type="ECO:0000313" key="2">
    <source>
        <dbReference type="Proteomes" id="UP000032247"/>
    </source>
</evidence>
<comment type="caution">
    <text evidence="1">The sequence shown here is derived from an EMBL/GenBank/DDBJ whole genome shotgun (WGS) entry which is preliminary data.</text>
</comment>
<name>A0A0D1IP80_BACIU</name>
<dbReference type="AlphaFoldDB" id="A0A0D1IP80"/>
<dbReference type="Proteomes" id="UP000032247">
    <property type="component" value="Unassembled WGS sequence"/>
</dbReference>
<dbReference type="EMBL" id="JXBC01000004">
    <property type="protein sequence ID" value="KIU11093.1"/>
    <property type="molecule type" value="Genomic_DNA"/>
</dbReference>